<feature type="transmembrane region" description="Helical" evidence="6">
    <location>
        <begin position="92"/>
        <end position="110"/>
    </location>
</feature>
<dbReference type="EMBL" id="JALBUF010000005">
    <property type="protein sequence ID" value="MCI0183501.1"/>
    <property type="molecule type" value="Genomic_DNA"/>
</dbReference>
<dbReference type="InterPro" id="IPR036259">
    <property type="entry name" value="MFS_trans_sf"/>
</dbReference>
<keyword evidence="5 6" id="KW-0472">Membrane</keyword>
<evidence type="ECO:0000256" key="1">
    <source>
        <dbReference type="ARBA" id="ARBA00004651"/>
    </source>
</evidence>
<evidence type="ECO:0000313" key="9">
    <source>
        <dbReference type="Proteomes" id="UP001139263"/>
    </source>
</evidence>
<dbReference type="RefSeq" id="WP_241713902.1">
    <property type="nucleotide sequence ID" value="NZ_JALBUF010000005.1"/>
</dbReference>
<dbReference type="Proteomes" id="UP001139263">
    <property type="component" value="Unassembled WGS sequence"/>
</dbReference>
<feature type="transmembrane region" description="Helical" evidence="6">
    <location>
        <begin position="122"/>
        <end position="147"/>
    </location>
</feature>
<dbReference type="PROSITE" id="PS50850">
    <property type="entry name" value="MFS"/>
    <property type="match status" value="1"/>
</dbReference>
<feature type="transmembrane region" description="Helical" evidence="6">
    <location>
        <begin position="297"/>
        <end position="320"/>
    </location>
</feature>
<dbReference type="PANTHER" id="PTHR43826:SF3">
    <property type="entry name" value="GLUCOSE-6-PHOSPHATE EXCHANGER SLC37A4"/>
    <property type="match status" value="1"/>
</dbReference>
<dbReference type="InterPro" id="IPR011701">
    <property type="entry name" value="MFS"/>
</dbReference>
<evidence type="ECO:0000256" key="6">
    <source>
        <dbReference type="SAM" id="Phobius"/>
    </source>
</evidence>
<dbReference type="SUPFAM" id="SSF103473">
    <property type="entry name" value="MFS general substrate transporter"/>
    <property type="match status" value="1"/>
</dbReference>
<dbReference type="InterPro" id="IPR051337">
    <property type="entry name" value="OPA_Antiporter"/>
</dbReference>
<keyword evidence="3 6" id="KW-0812">Transmembrane</keyword>
<sequence>MSLSYLLAFMQRTGPGVISNTLQRQFHVTAAVLGTLSSIQYFLYMVMQIPVGISGDKFGPERLLAVGVLLDGTGTVIFSLAHTFAWLLAGRAIVGLGDSLIWVNIVLILGRYFKPQVFGTMLAVTSTAGNFGALLTTIPFAALTMAIGWRLPFFSLGIAMVVVAALNYVVLRYAKSHLLPKNELHMERTPVRATLHVVVKDRNAWATFACHFGAVGTYIGFMGLWAVPYIIDTYHLSEMGSTVFTLIAFIGALIGSPLAGMISDRLGSRKRPYIVTQVLTTLAWLSVPLFGGKPPLIVVGIAFGLIGLGSGASLLTFAVVRDQTPKRRVGITSGFANTGGFLSAVLLPVLYGTVLDMVGGNGRQSTGAHPHAFSFALAFLVPTLFSAIGVVGSLSIKERHAFGEQDELESDVDPSTGRV</sequence>
<dbReference type="Pfam" id="PF07690">
    <property type="entry name" value="MFS_1"/>
    <property type="match status" value="1"/>
</dbReference>
<name>A0A9X1V8F3_9BACL</name>
<evidence type="ECO:0000256" key="4">
    <source>
        <dbReference type="ARBA" id="ARBA00022989"/>
    </source>
</evidence>
<keyword evidence="2" id="KW-0813">Transport</keyword>
<comment type="caution">
    <text evidence="8">The sequence shown here is derived from an EMBL/GenBank/DDBJ whole genome shotgun (WGS) entry which is preliminary data.</text>
</comment>
<feature type="transmembrane region" description="Helical" evidence="6">
    <location>
        <begin position="332"/>
        <end position="351"/>
    </location>
</feature>
<evidence type="ECO:0000256" key="2">
    <source>
        <dbReference type="ARBA" id="ARBA00022448"/>
    </source>
</evidence>
<dbReference type="InterPro" id="IPR020846">
    <property type="entry name" value="MFS_dom"/>
</dbReference>
<accession>A0A9X1V8F3</accession>
<keyword evidence="9" id="KW-1185">Reference proteome</keyword>
<feature type="transmembrane region" description="Helical" evidence="6">
    <location>
        <begin position="274"/>
        <end position="291"/>
    </location>
</feature>
<feature type="transmembrane region" description="Helical" evidence="6">
    <location>
        <begin position="208"/>
        <end position="231"/>
    </location>
</feature>
<dbReference type="GO" id="GO:0005886">
    <property type="term" value="C:plasma membrane"/>
    <property type="evidence" value="ECO:0007669"/>
    <property type="project" value="UniProtKB-SubCell"/>
</dbReference>
<evidence type="ECO:0000256" key="5">
    <source>
        <dbReference type="ARBA" id="ARBA00023136"/>
    </source>
</evidence>
<evidence type="ECO:0000313" key="8">
    <source>
        <dbReference type="EMBL" id="MCI0183501.1"/>
    </source>
</evidence>
<evidence type="ECO:0000256" key="3">
    <source>
        <dbReference type="ARBA" id="ARBA00022692"/>
    </source>
</evidence>
<dbReference type="PANTHER" id="PTHR43826">
    <property type="entry name" value="GLUCOSE-6-PHOSPHATE EXCHANGER SLC37A4"/>
    <property type="match status" value="1"/>
</dbReference>
<feature type="domain" description="Major facilitator superfamily (MFS) profile" evidence="7">
    <location>
        <begin position="1"/>
        <end position="401"/>
    </location>
</feature>
<dbReference type="AlphaFoldDB" id="A0A9X1V8F3"/>
<keyword evidence="4 6" id="KW-1133">Transmembrane helix</keyword>
<feature type="transmembrane region" description="Helical" evidence="6">
    <location>
        <begin position="243"/>
        <end position="262"/>
    </location>
</feature>
<proteinExistence type="predicted"/>
<evidence type="ECO:0000259" key="7">
    <source>
        <dbReference type="PROSITE" id="PS50850"/>
    </source>
</evidence>
<feature type="transmembrane region" description="Helical" evidence="6">
    <location>
        <begin position="153"/>
        <end position="171"/>
    </location>
</feature>
<gene>
    <name evidence="8" type="primary">gudP</name>
    <name evidence="8" type="ORF">MM817_01784</name>
</gene>
<reference evidence="8" key="1">
    <citation type="submission" date="2022-03" db="EMBL/GenBank/DDBJ databases">
        <title>Draft Genome Sequence of Firmicute Strain S0AB, a Heterotrophic Iron/Sulfur-Oxidizing Extreme Acidophile.</title>
        <authorList>
            <person name="Vergara E."/>
            <person name="Pakostova E."/>
            <person name="Johnson D.B."/>
            <person name="Holmes D.S."/>
        </authorList>
    </citation>
    <scope>NUCLEOTIDE SEQUENCE</scope>
    <source>
        <strain evidence="8">S0AB</strain>
    </source>
</reference>
<dbReference type="GO" id="GO:0061513">
    <property type="term" value="F:glucose 6-phosphate:phosphate antiporter activity"/>
    <property type="evidence" value="ECO:0007669"/>
    <property type="project" value="TreeGrafter"/>
</dbReference>
<dbReference type="Gene3D" id="1.20.1250.20">
    <property type="entry name" value="MFS general substrate transporter like domains"/>
    <property type="match status" value="2"/>
</dbReference>
<feature type="transmembrane region" description="Helical" evidence="6">
    <location>
        <begin position="371"/>
        <end position="394"/>
    </location>
</feature>
<dbReference type="GO" id="GO:0035435">
    <property type="term" value="P:phosphate ion transmembrane transport"/>
    <property type="evidence" value="ECO:0007669"/>
    <property type="project" value="TreeGrafter"/>
</dbReference>
<feature type="transmembrane region" description="Helical" evidence="6">
    <location>
        <begin position="28"/>
        <end position="51"/>
    </location>
</feature>
<comment type="subcellular location">
    <subcellularLocation>
        <location evidence="1">Cell membrane</location>
        <topology evidence="1">Multi-pass membrane protein</topology>
    </subcellularLocation>
</comment>
<protein>
    <submittedName>
        <fullName evidence="8">Glucarate transporter</fullName>
    </submittedName>
</protein>
<organism evidence="8 9">
    <name type="scientific">Sulfoacidibacillus ferrooxidans</name>
    <dbReference type="NCBI Taxonomy" id="2005001"/>
    <lineage>
        <taxon>Bacteria</taxon>
        <taxon>Bacillati</taxon>
        <taxon>Bacillota</taxon>
        <taxon>Bacilli</taxon>
        <taxon>Bacillales</taxon>
        <taxon>Alicyclobacillaceae</taxon>
        <taxon>Sulfoacidibacillus</taxon>
    </lineage>
</organism>